<evidence type="ECO:0000256" key="2">
    <source>
        <dbReference type="ARBA" id="ARBA00022801"/>
    </source>
</evidence>
<accession>A0A0G3GQV9</accession>
<dbReference type="SUPFAM" id="SSF53098">
    <property type="entry name" value="Ribonuclease H-like"/>
    <property type="match status" value="1"/>
</dbReference>
<dbReference type="RefSeq" id="WP_083984393.1">
    <property type="nucleotide sequence ID" value="NZ_CP011541.1"/>
</dbReference>
<dbReference type="Proteomes" id="UP000035368">
    <property type="component" value="Chromosome"/>
</dbReference>
<keyword evidence="2" id="KW-0378">Hydrolase</keyword>
<dbReference type="GO" id="GO:0008408">
    <property type="term" value="F:3'-5' exonuclease activity"/>
    <property type="evidence" value="ECO:0007669"/>
    <property type="project" value="TreeGrafter"/>
</dbReference>
<keyword evidence="5" id="KW-0808">Transferase</keyword>
<keyword evidence="5" id="KW-0548">Nucleotidyltransferase</keyword>
<dbReference type="InterPro" id="IPR013520">
    <property type="entry name" value="Ribonucl_H"/>
</dbReference>
<dbReference type="InterPro" id="IPR012337">
    <property type="entry name" value="RNaseH-like_sf"/>
</dbReference>
<gene>
    <name evidence="5" type="ORF">CEPID_05455</name>
</gene>
<dbReference type="EC" id="2.7.7.7" evidence="5"/>
<dbReference type="GO" id="GO:0003887">
    <property type="term" value="F:DNA-directed DNA polymerase activity"/>
    <property type="evidence" value="ECO:0007669"/>
    <property type="project" value="UniProtKB-EC"/>
</dbReference>
<keyword evidence="6" id="KW-1185">Reference proteome</keyword>
<dbReference type="PANTHER" id="PTHR30231:SF4">
    <property type="entry name" value="PROTEIN NEN2"/>
    <property type="match status" value="1"/>
</dbReference>
<dbReference type="GO" id="GO:0003676">
    <property type="term" value="F:nucleic acid binding"/>
    <property type="evidence" value="ECO:0007669"/>
    <property type="project" value="InterPro"/>
</dbReference>
<keyword evidence="3 5" id="KW-0269">Exonuclease</keyword>
<dbReference type="EMBL" id="CP011541">
    <property type="protein sequence ID" value="AKK02960.1"/>
    <property type="molecule type" value="Genomic_DNA"/>
</dbReference>
<evidence type="ECO:0000259" key="4">
    <source>
        <dbReference type="SMART" id="SM00479"/>
    </source>
</evidence>
<keyword evidence="1" id="KW-0540">Nuclease</keyword>
<reference evidence="5 6" key="1">
    <citation type="submission" date="2015-05" db="EMBL/GenBank/DDBJ databases">
        <title>Complete genome sequence of Corynebacterium epidermidicanis DSM 45586, isolated from the skin of a dog suffering from pruritus.</title>
        <authorList>
            <person name="Ruckert C."/>
            <person name="Albersmeier A."/>
            <person name="Winkler A."/>
            <person name="Tauch A."/>
        </authorList>
    </citation>
    <scope>NUCLEOTIDE SEQUENCE [LARGE SCALE GENOMIC DNA]</scope>
    <source>
        <strain evidence="5 6">DSM 45586</strain>
    </source>
</reference>
<dbReference type="Gene3D" id="3.30.420.10">
    <property type="entry name" value="Ribonuclease H-like superfamily/Ribonuclease H"/>
    <property type="match status" value="1"/>
</dbReference>
<dbReference type="OrthoDB" id="190275at2"/>
<dbReference type="PANTHER" id="PTHR30231">
    <property type="entry name" value="DNA POLYMERASE III SUBUNIT EPSILON"/>
    <property type="match status" value="1"/>
</dbReference>
<evidence type="ECO:0000313" key="5">
    <source>
        <dbReference type="EMBL" id="AKK02960.1"/>
    </source>
</evidence>
<dbReference type="KEGG" id="cei:CEPID_05455"/>
<dbReference type="STRING" id="1050174.CEPID_05455"/>
<evidence type="ECO:0000256" key="3">
    <source>
        <dbReference type="ARBA" id="ARBA00022839"/>
    </source>
</evidence>
<dbReference type="InterPro" id="IPR036397">
    <property type="entry name" value="RNaseH_sf"/>
</dbReference>
<organism evidence="5 6">
    <name type="scientific">Corynebacterium epidermidicanis</name>
    <dbReference type="NCBI Taxonomy" id="1050174"/>
    <lineage>
        <taxon>Bacteria</taxon>
        <taxon>Bacillati</taxon>
        <taxon>Actinomycetota</taxon>
        <taxon>Actinomycetes</taxon>
        <taxon>Mycobacteriales</taxon>
        <taxon>Corynebacteriaceae</taxon>
        <taxon>Corynebacterium</taxon>
    </lineage>
</organism>
<dbReference type="AlphaFoldDB" id="A0A0G3GQV9"/>
<dbReference type="SMART" id="SM00479">
    <property type="entry name" value="EXOIII"/>
    <property type="match status" value="1"/>
</dbReference>
<feature type="domain" description="Exonuclease" evidence="4">
    <location>
        <begin position="33"/>
        <end position="206"/>
    </location>
</feature>
<dbReference type="GO" id="GO:0005829">
    <property type="term" value="C:cytosol"/>
    <property type="evidence" value="ECO:0007669"/>
    <property type="project" value="TreeGrafter"/>
</dbReference>
<sequence>MFGFGKKKSARGALAEYLAQPAVDRDTAVEKLNLLAVDVETTGLKAGRDALLSIGWVPVTAGVIELAAARHHVLQTGAEVGQSATVHGLTDDQVAAGSDPREALGEFLDALQGRIALVHYAPIEQNFLSHACNQHFGAPLKLPVVDTFALERRHMERMGTYPRGEDLRLGRVRARYGLPTYRNHNALTDALATAELYLAWAARSTARTLRDLQV</sequence>
<proteinExistence type="predicted"/>
<dbReference type="Pfam" id="PF00929">
    <property type="entry name" value="RNase_T"/>
    <property type="match status" value="1"/>
</dbReference>
<name>A0A0G3GQV9_9CORY</name>
<protein>
    <submittedName>
        <fullName evidence="5">DNA polymerase III epsilon subunit-like 3'-5' exonuclease</fullName>
        <ecNumber evidence="5">2.7.7.7</ecNumber>
    </submittedName>
</protein>
<evidence type="ECO:0000256" key="1">
    <source>
        <dbReference type="ARBA" id="ARBA00022722"/>
    </source>
</evidence>
<evidence type="ECO:0000313" key="6">
    <source>
        <dbReference type="Proteomes" id="UP000035368"/>
    </source>
</evidence>
<dbReference type="PATRIC" id="fig|1050174.4.peg.1107"/>
<dbReference type="CDD" id="cd06127">
    <property type="entry name" value="DEDDh"/>
    <property type="match status" value="1"/>
</dbReference>